<evidence type="ECO:0000313" key="1">
    <source>
        <dbReference type="EMBL" id="QXM06297.1"/>
    </source>
</evidence>
<organism evidence="1 2">
    <name type="scientific">Crassaminicella indica</name>
    <dbReference type="NCBI Taxonomy" id="2855394"/>
    <lineage>
        <taxon>Bacteria</taxon>
        <taxon>Bacillati</taxon>
        <taxon>Bacillota</taxon>
        <taxon>Clostridia</taxon>
        <taxon>Eubacteriales</taxon>
        <taxon>Clostridiaceae</taxon>
        <taxon>Crassaminicella</taxon>
    </lineage>
</organism>
<dbReference type="EMBL" id="CP078093">
    <property type="protein sequence ID" value="QXM06297.1"/>
    <property type="molecule type" value="Genomic_DNA"/>
</dbReference>
<accession>A0ABX8RB70</accession>
<dbReference type="Proteomes" id="UP000886818">
    <property type="component" value="Chromosome"/>
</dbReference>
<evidence type="ECO:0000313" key="2">
    <source>
        <dbReference type="Proteomes" id="UP000886818"/>
    </source>
</evidence>
<gene>
    <name evidence="1" type="ORF">KVH43_00185</name>
</gene>
<protein>
    <submittedName>
        <fullName evidence="1">Carboxypeptidase-like regulatory domain-containing protein</fullName>
    </submittedName>
</protein>
<keyword evidence="2" id="KW-1185">Reference proteome</keyword>
<sequence>MDQYILGQSKIGGITDEHPEVVLNLNLKKNAYYDNALIYGNILTFNECPIEGALISFFDENDEKIGSVYSSKEGFYAYFEVKLNTKVKIITEKSGYKTKISDFIEICSRMINFNIYLKKSPMSKYAFISGHLVDNNNNPLKDITVYLLKNTCNNEKKVYKATTTNIYGQFVFSDIPKNIYEIFINNPNFEIHNEFIEIKQTDKIFDINIKLNKKDIKTKITGQIKNDNDIPIPNALVILYKVDNDNKFIPIAHTICDEEGIYCFTNIPFDNYIVKAKL</sequence>
<name>A0ABX8RB70_9CLOT</name>
<proteinExistence type="predicted"/>
<dbReference type="RefSeq" id="WP_218282993.1">
    <property type="nucleotide sequence ID" value="NZ_CP078093.1"/>
</dbReference>
<reference evidence="1" key="1">
    <citation type="submission" date="2021-07" db="EMBL/GenBank/DDBJ databases">
        <title>Complete genome sequence of Crassaminicella sp. 143-21, isolated from a deep-sea hydrothermal vent.</title>
        <authorList>
            <person name="Li X."/>
        </authorList>
    </citation>
    <scope>NUCLEOTIDE SEQUENCE</scope>
    <source>
        <strain evidence="1">143-21</strain>
    </source>
</reference>